<dbReference type="PANTHER" id="PTHR19328:SF13">
    <property type="entry name" value="HIPL1 PROTEIN"/>
    <property type="match status" value="1"/>
</dbReference>
<proteinExistence type="predicted"/>
<feature type="region of interest" description="Disordered" evidence="1">
    <location>
        <begin position="53"/>
        <end position="83"/>
    </location>
</feature>
<reference evidence="3 4" key="1">
    <citation type="submission" date="2016-10" db="EMBL/GenBank/DDBJ databases">
        <authorList>
            <person name="de Groot N.N."/>
        </authorList>
    </citation>
    <scope>NUCLEOTIDE SEQUENCE [LARGE SCALE GENOMIC DNA]</scope>
    <source>
        <strain evidence="3 4">CPCC 202808</strain>
    </source>
</reference>
<accession>A0A1I3AHI0</accession>
<protein>
    <submittedName>
        <fullName evidence="3">Glucose/arabinose dehydrogenase, beta-propeller fold</fullName>
    </submittedName>
</protein>
<sequence>MARWGAAPVAVQTGPMRRVRVLLARPVTMGVARAAIRAAIGTVAAALVAGTVGCTPTSGRGEDDTRPAPTGTGSGSGSAGDAADRPRVAAVVATGLAAPWGLAFLPDRSALVAERDTGRVRRIPAGAASAAGAAGTAESGRPTEVGRVPGVQEGGEGGLLGLAVAPTFEEQPYVYAYLTTAKDNRIVRMRFDGGRLGAPEVLLAGIPAAGVHNGGRMVFGPDGMLYAGTGDAADGDNAQNRRSLGGKILRLTPDGKPAPGNPFDVSPVWSYGHRNVQGLAFDSGGRLWASEFGQNTWDELNLIRRGGNYGWPQAEGISQDRRSLDPVAQWPTSDASPSGLAYADGALWMAGLRGRRLWRIPVRDGHRTGEPQAYLSGSHGRLRTVAVAPDGSLWLSTSNTDGRGAPEPGDDRVLRLRLP</sequence>
<dbReference type="Gene3D" id="2.120.10.30">
    <property type="entry name" value="TolB, C-terminal domain"/>
    <property type="match status" value="1"/>
</dbReference>
<dbReference type="InterPro" id="IPR011041">
    <property type="entry name" value="Quinoprot_gluc/sorb_DH_b-prop"/>
</dbReference>
<feature type="domain" description="Glucose/Sorbosone dehydrogenase" evidence="2">
    <location>
        <begin position="97"/>
        <end position="403"/>
    </location>
</feature>
<evidence type="ECO:0000313" key="3">
    <source>
        <dbReference type="EMBL" id="SFH49517.1"/>
    </source>
</evidence>
<evidence type="ECO:0000313" key="4">
    <source>
        <dbReference type="Proteomes" id="UP000199052"/>
    </source>
</evidence>
<dbReference type="InterPro" id="IPR011042">
    <property type="entry name" value="6-blade_b-propeller_TolB-like"/>
</dbReference>
<dbReference type="PANTHER" id="PTHR19328">
    <property type="entry name" value="HEDGEHOG-INTERACTING PROTEIN"/>
    <property type="match status" value="1"/>
</dbReference>
<feature type="region of interest" description="Disordered" evidence="1">
    <location>
        <begin position="123"/>
        <end position="153"/>
    </location>
</feature>
<dbReference type="STRING" id="504797.SAMN05421678_11964"/>
<dbReference type="EMBL" id="FOOI01000019">
    <property type="protein sequence ID" value="SFH49517.1"/>
    <property type="molecule type" value="Genomic_DNA"/>
</dbReference>
<dbReference type="SUPFAM" id="SSF50952">
    <property type="entry name" value="Soluble quinoprotein glucose dehydrogenase"/>
    <property type="match status" value="1"/>
</dbReference>
<evidence type="ECO:0000256" key="1">
    <source>
        <dbReference type="SAM" id="MobiDB-lite"/>
    </source>
</evidence>
<dbReference type="AlphaFoldDB" id="A0A1I3AHI0"/>
<gene>
    <name evidence="3" type="ORF">SAMN05421678_11964</name>
</gene>
<dbReference type="InterPro" id="IPR012938">
    <property type="entry name" value="Glc/Sorbosone_DH"/>
</dbReference>
<organism evidence="3 4">
    <name type="scientific">Actinopolymorpha cephalotaxi</name>
    <dbReference type="NCBI Taxonomy" id="504797"/>
    <lineage>
        <taxon>Bacteria</taxon>
        <taxon>Bacillati</taxon>
        <taxon>Actinomycetota</taxon>
        <taxon>Actinomycetes</taxon>
        <taxon>Propionibacteriales</taxon>
        <taxon>Actinopolymorphaceae</taxon>
        <taxon>Actinopolymorpha</taxon>
    </lineage>
</organism>
<feature type="compositionally biased region" description="Low complexity" evidence="1">
    <location>
        <begin position="125"/>
        <end position="151"/>
    </location>
</feature>
<dbReference type="Proteomes" id="UP000199052">
    <property type="component" value="Unassembled WGS sequence"/>
</dbReference>
<dbReference type="Pfam" id="PF07995">
    <property type="entry name" value="GSDH"/>
    <property type="match status" value="1"/>
</dbReference>
<name>A0A1I3AHI0_9ACTN</name>
<evidence type="ECO:0000259" key="2">
    <source>
        <dbReference type="Pfam" id="PF07995"/>
    </source>
</evidence>